<feature type="region of interest" description="Disordered" evidence="1">
    <location>
        <begin position="159"/>
        <end position="184"/>
    </location>
</feature>
<reference evidence="2" key="2">
    <citation type="journal article" date="2023" name="IMA Fungus">
        <title>Comparative genomic study of the Penicillium genus elucidates a diverse pangenome and 15 lateral gene transfer events.</title>
        <authorList>
            <person name="Petersen C."/>
            <person name="Sorensen T."/>
            <person name="Nielsen M.R."/>
            <person name="Sondergaard T.E."/>
            <person name="Sorensen J.L."/>
            <person name="Fitzpatrick D.A."/>
            <person name="Frisvad J.C."/>
            <person name="Nielsen K.L."/>
        </authorList>
    </citation>
    <scope>NUCLEOTIDE SEQUENCE</scope>
    <source>
        <strain evidence="2">IBT 21917</strain>
    </source>
</reference>
<dbReference type="EMBL" id="JAPQKO010000002">
    <property type="protein sequence ID" value="KAJ5179482.1"/>
    <property type="molecule type" value="Genomic_DNA"/>
</dbReference>
<accession>A0A9W9LWP1</accession>
<protein>
    <submittedName>
        <fullName evidence="2">Uncharacterized protein</fullName>
    </submittedName>
</protein>
<sequence length="184" mass="20047">MCAGEDSAPVAGQQECALAPHSETSARIKCKDSCASGYGPVVQRVLECCSAARFGESRGAGGRECELRNAPVIVVRRRDCNCEKSEIAGGLQCVRMSSRPRTWRSDGDPVGGRAKLAKPACDLSPPNFPSSTIDFSDDIETPYFSWPDTENIVNSSTDFFEKRPRTSSDRNTTTVTQLRAVHQR</sequence>
<reference evidence="2" key="1">
    <citation type="submission" date="2022-11" db="EMBL/GenBank/DDBJ databases">
        <authorList>
            <person name="Petersen C."/>
        </authorList>
    </citation>
    <scope>NUCLEOTIDE SEQUENCE</scope>
    <source>
        <strain evidence="2">IBT 21917</strain>
    </source>
</reference>
<gene>
    <name evidence="2" type="ORF">N7492_002692</name>
</gene>
<organism evidence="2 3">
    <name type="scientific">Penicillium capsulatum</name>
    <dbReference type="NCBI Taxonomy" id="69766"/>
    <lineage>
        <taxon>Eukaryota</taxon>
        <taxon>Fungi</taxon>
        <taxon>Dikarya</taxon>
        <taxon>Ascomycota</taxon>
        <taxon>Pezizomycotina</taxon>
        <taxon>Eurotiomycetes</taxon>
        <taxon>Eurotiomycetidae</taxon>
        <taxon>Eurotiales</taxon>
        <taxon>Aspergillaceae</taxon>
        <taxon>Penicillium</taxon>
    </lineage>
</organism>
<name>A0A9W9LWP1_9EURO</name>
<proteinExistence type="predicted"/>
<dbReference type="Proteomes" id="UP001146351">
    <property type="component" value="Unassembled WGS sequence"/>
</dbReference>
<keyword evidence="3" id="KW-1185">Reference proteome</keyword>
<evidence type="ECO:0000313" key="2">
    <source>
        <dbReference type="EMBL" id="KAJ5179482.1"/>
    </source>
</evidence>
<dbReference type="AlphaFoldDB" id="A0A9W9LWP1"/>
<comment type="caution">
    <text evidence="2">The sequence shown here is derived from an EMBL/GenBank/DDBJ whole genome shotgun (WGS) entry which is preliminary data.</text>
</comment>
<evidence type="ECO:0000313" key="3">
    <source>
        <dbReference type="Proteomes" id="UP001146351"/>
    </source>
</evidence>
<evidence type="ECO:0000256" key="1">
    <source>
        <dbReference type="SAM" id="MobiDB-lite"/>
    </source>
</evidence>
<feature type="compositionally biased region" description="Basic and acidic residues" evidence="1">
    <location>
        <begin position="159"/>
        <end position="168"/>
    </location>
</feature>